<dbReference type="Gene3D" id="3.40.220.10">
    <property type="entry name" value="Leucine Aminopeptidase, subunit E, domain 1"/>
    <property type="match status" value="1"/>
</dbReference>
<organism evidence="3 4">
    <name type="scientific">Penicillium vulpinum</name>
    <dbReference type="NCBI Taxonomy" id="29845"/>
    <lineage>
        <taxon>Eukaryota</taxon>
        <taxon>Fungi</taxon>
        <taxon>Dikarya</taxon>
        <taxon>Ascomycota</taxon>
        <taxon>Pezizomycotina</taxon>
        <taxon>Eurotiomycetes</taxon>
        <taxon>Eurotiomycetidae</taxon>
        <taxon>Eurotiales</taxon>
        <taxon>Aspergillaceae</taxon>
        <taxon>Penicillium</taxon>
    </lineage>
</organism>
<proteinExistence type="predicted"/>
<feature type="region of interest" description="Disordered" evidence="1">
    <location>
        <begin position="1"/>
        <end position="45"/>
    </location>
</feature>
<evidence type="ECO:0000259" key="2">
    <source>
        <dbReference type="Pfam" id="PF10021"/>
    </source>
</evidence>
<evidence type="ECO:0000256" key="1">
    <source>
        <dbReference type="SAM" id="MobiDB-lite"/>
    </source>
</evidence>
<dbReference type="STRING" id="29845.A0A1V6S712"/>
<gene>
    <name evidence="3" type="ORF">PENVUL_c005G04189</name>
</gene>
<dbReference type="Pfam" id="PF10021">
    <property type="entry name" value="PARG_cat_microb"/>
    <property type="match status" value="1"/>
</dbReference>
<name>A0A1V6S712_9EURO</name>
<dbReference type="SUPFAM" id="SSF52949">
    <property type="entry name" value="Macro domain-like"/>
    <property type="match status" value="1"/>
</dbReference>
<dbReference type="PANTHER" id="PTHR35596">
    <property type="entry name" value="DUF2263 DOMAIN-CONTAINING PROTEIN"/>
    <property type="match status" value="1"/>
</dbReference>
<evidence type="ECO:0000313" key="3">
    <source>
        <dbReference type="EMBL" id="OQE09855.1"/>
    </source>
</evidence>
<dbReference type="Proteomes" id="UP000191518">
    <property type="component" value="Unassembled WGS sequence"/>
</dbReference>
<feature type="domain" description="Microbial-type PARG catalytic" evidence="2">
    <location>
        <begin position="106"/>
        <end position="202"/>
    </location>
</feature>
<comment type="caution">
    <text evidence="3">The sequence shown here is derived from an EMBL/GenBank/DDBJ whole genome shotgun (WGS) entry which is preliminary data.</text>
</comment>
<dbReference type="EMBL" id="MDYP01000005">
    <property type="protein sequence ID" value="OQE09855.1"/>
    <property type="molecule type" value="Genomic_DNA"/>
</dbReference>
<dbReference type="NCBIfam" id="TIGR02452">
    <property type="entry name" value="TIGR02452 family protein"/>
    <property type="match status" value="1"/>
</dbReference>
<evidence type="ECO:0000313" key="4">
    <source>
        <dbReference type="Proteomes" id="UP000191518"/>
    </source>
</evidence>
<dbReference type="InterPro" id="IPR043472">
    <property type="entry name" value="Macro_dom-like"/>
</dbReference>
<dbReference type="AlphaFoldDB" id="A0A1V6S712"/>
<sequence length="337" mass="37569">MTYGPSDNNMTSSGSSSGFSLIPGSEADALRKKHPAQKPVLTKKQPPGFFKIKGSGVKKFKTTSATMRKVIEATQKATLEILSKTELQGTRFGYIANRWTSFPLRPSHVEYPNQTTVVRVVAGDTYDQALAMHYAGNTIDRMPVCVLNFANAHTPGGGWLHGARAQEEQLCYRSTLNGTLHTNFYPITDMECLYSPNVIVFRTSVDKGYDFLSSEDKLHLNPSVSVISMPARSKPKLTADNSTYQDEGHRLLMKGKMQLILRTAALHNHRRLVLGAIGCGAFRHPPQEVANCWRDVLAKKEFKGWFEQIHFVIRDAPGENNFAIFTKTLDGMKMKIT</sequence>
<keyword evidence="4" id="KW-1185">Reference proteome</keyword>
<accession>A0A1V6S712</accession>
<dbReference type="InterPro" id="IPR012664">
    <property type="entry name" value="CHP02452"/>
</dbReference>
<feature type="compositionally biased region" description="Low complexity" evidence="1">
    <location>
        <begin position="12"/>
        <end position="25"/>
    </location>
</feature>
<reference evidence="4" key="1">
    <citation type="journal article" date="2017" name="Nat. Microbiol.">
        <title>Global analysis of biosynthetic gene clusters reveals vast potential of secondary metabolite production in Penicillium species.</title>
        <authorList>
            <person name="Nielsen J.C."/>
            <person name="Grijseels S."/>
            <person name="Prigent S."/>
            <person name="Ji B."/>
            <person name="Dainat J."/>
            <person name="Nielsen K.F."/>
            <person name="Frisvad J.C."/>
            <person name="Workman M."/>
            <person name="Nielsen J."/>
        </authorList>
    </citation>
    <scope>NUCLEOTIDE SEQUENCE [LARGE SCALE GENOMIC DNA]</scope>
    <source>
        <strain evidence="4">IBT 29486</strain>
    </source>
</reference>
<feature type="compositionally biased region" description="Polar residues" evidence="1">
    <location>
        <begin position="1"/>
        <end position="11"/>
    </location>
</feature>
<protein>
    <recommendedName>
        <fullName evidence="2">Microbial-type PARG catalytic domain-containing protein</fullName>
    </recommendedName>
</protein>
<dbReference type="PANTHER" id="PTHR35596:SF1">
    <property type="entry name" value="MICROBIAL-TYPE PARG CATALYTIC DOMAIN-CONTAINING PROTEIN"/>
    <property type="match status" value="1"/>
</dbReference>
<dbReference type="InterPro" id="IPR019261">
    <property type="entry name" value="PARG_cat_microbial"/>
</dbReference>